<evidence type="ECO:0000313" key="1">
    <source>
        <dbReference type="EMBL" id="HAZ7495088.1"/>
    </source>
</evidence>
<evidence type="ECO:0000313" key="3">
    <source>
        <dbReference type="Proteomes" id="UP000475070"/>
    </source>
</evidence>
<dbReference type="Proteomes" id="UP000868636">
    <property type="component" value="Unassembled WGS sequence"/>
</dbReference>
<reference evidence="1" key="3">
    <citation type="submission" date="2021-03" db="EMBL/GenBank/DDBJ databases">
        <authorList>
            <consortium name="NCBI Pathogen Detection Project"/>
        </authorList>
    </citation>
    <scope>NUCLEOTIDE SEQUENCE</scope>
    <source>
        <strain evidence="1">SJP41</strain>
    </source>
</reference>
<name>A0A0C2AJU4_ECOLX</name>
<protein>
    <submittedName>
        <fullName evidence="1">Uncharacterized protein</fullName>
    </submittedName>
</protein>
<evidence type="ECO:0000313" key="2">
    <source>
        <dbReference type="EMBL" id="NAG22787.1"/>
    </source>
</evidence>
<dbReference type="Proteomes" id="UP000475070">
    <property type="component" value="Unassembled WGS sequence"/>
</dbReference>
<dbReference type="EMBL" id="WXKQ01000265">
    <property type="protein sequence ID" value="NAG22787.1"/>
    <property type="molecule type" value="Genomic_DNA"/>
</dbReference>
<accession>A0A0C2AJU4</accession>
<organism evidence="1 4">
    <name type="scientific">Escherichia coli</name>
    <dbReference type="NCBI Taxonomy" id="562"/>
    <lineage>
        <taxon>Bacteria</taxon>
        <taxon>Pseudomonadati</taxon>
        <taxon>Pseudomonadota</taxon>
        <taxon>Gammaproteobacteria</taxon>
        <taxon>Enterobacterales</taxon>
        <taxon>Enterobacteriaceae</taxon>
        <taxon>Escherichia</taxon>
    </lineage>
</organism>
<sequence>MNVSKGSMWNNGEKVRLSHLLDKVPTNEWDWYLYEIEAIGIAPRDMSMPDFEQRVLSKDTGFKLSWDEVKNFSNSLSDIKNCFLAALVKPVKYSVLDNGDLSHCLALITISDSTSWEVKLMKDSY</sequence>
<dbReference type="EMBL" id="DADPIR010000158">
    <property type="protein sequence ID" value="HAZ7495088.1"/>
    <property type="molecule type" value="Genomic_DNA"/>
</dbReference>
<evidence type="ECO:0000313" key="4">
    <source>
        <dbReference type="Proteomes" id="UP000868636"/>
    </source>
</evidence>
<reference evidence="1" key="1">
    <citation type="journal article" date="2018" name="Genome Biol.">
        <title>SKESA: strategic k-mer extension for scrupulous assemblies.</title>
        <authorList>
            <person name="Souvorov A."/>
            <person name="Agarwala R."/>
            <person name="Lipman D.J."/>
        </authorList>
    </citation>
    <scope>NUCLEOTIDE SEQUENCE</scope>
    <source>
        <strain evidence="1">SJP41</strain>
    </source>
</reference>
<proteinExistence type="predicted"/>
<comment type="caution">
    <text evidence="1">The sequence shown here is derived from an EMBL/GenBank/DDBJ whole genome shotgun (WGS) entry which is preliminary data.</text>
</comment>
<gene>
    <name evidence="2" type="ORF">GUC01_28135</name>
    <name evidence="1" type="ORF">J8F57_005468</name>
</gene>
<dbReference type="RefSeq" id="WP_024170874.1">
    <property type="nucleotide sequence ID" value="NZ_AP022409.1"/>
</dbReference>
<dbReference type="AlphaFoldDB" id="A0A0C2AJU4"/>
<reference evidence="2 3" key="2">
    <citation type="journal article" date="2019" name="Nat. Med.">
        <title>A library of human gut bacterial isolates paired with longitudinal multiomics data enables mechanistic microbiome research.</title>
        <authorList>
            <person name="Poyet M."/>
            <person name="Groussin M."/>
            <person name="Gibbons S.M."/>
            <person name="Avila-Pacheco J."/>
            <person name="Jiang X."/>
            <person name="Kearney S.M."/>
            <person name="Perrotta A.R."/>
            <person name="Berdy B."/>
            <person name="Zhao S."/>
            <person name="Lieberman T.D."/>
            <person name="Swanson P.K."/>
            <person name="Smith M."/>
            <person name="Roesemann S."/>
            <person name="Alexander J.E."/>
            <person name="Rich S.A."/>
            <person name="Livny J."/>
            <person name="Vlamakis H."/>
            <person name="Clish C."/>
            <person name="Bullock K."/>
            <person name="Deik A."/>
            <person name="Scott J."/>
            <person name="Pierce K.A."/>
            <person name="Xavier R.J."/>
            <person name="Alm E.J."/>
        </authorList>
    </citation>
    <scope>NUCLEOTIDE SEQUENCE [LARGE SCALE GENOMIC DNA]</scope>
    <source>
        <strain evidence="2 3">BIOML-A112</strain>
    </source>
</reference>